<name>A0A5B9PDU2_9BACT</name>
<evidence type="ECO:0000259" key="9">
    <source>
        <dbReference type="PROSITE" id="PS50109"/>
    </source>
</evidence>
<organism evidence="10 11">
    <name type="scientific">Mariniblastus fucicola</name>
    <dbReference type="NCBI Taxonomy" id="980251"/>
    <lineage>
        <taxon>Bacteria</taxon>
        <taxon>Pseudomonadati</taxon>
        <taxon>Planctomycetota</taxon>
        <taxon>Planctomycetia</taxon>
        <taxon>Pirellulales</taxon>
        <taxon>Pirellulaceae</taxon>
        <taxon>Mariniblastus</taxon>
    </lineage>
</organism>
<feature type="domain" description="Histidine kinase" evidence="9">
    <location>
        <begin position="365"/>
        <end position="513"/>
    </location>
</feature>
<dbReference type="Proteomes" id="UP000322214">
    <property type="component" value="Chromosome"/>
</dbReference>
<dbReference type="OrthoDB" id="229369at2"/>
<dbReference type="Gene3D" id="3.30.565.10">
    <property type="entry name" value="Histidine kinase-like ATPase, C-terminal domain"/>
    <property type="match status" value="1"/>
</dbReference>
<dbReference type="GO" id="GO:0000160">
    <property type="term" value="P:phosphorelay signal transduction system"/>
    <property type="evidence" value="ECO:0007669"/>
    <property type="project" value="UniProtKB-KW"/>
</dbReference>
<dbReference type="KEGG" id="mff:MFFC18_09660"/>
<dbReference type="Gene3D" id="3.30.450.40">
    <property type="match status" value="1"/>
</dbReference>
<evidence type="ECO:0000256" key="3">
    <source>
        <dbReference type="ARBA" id="ARBA00022679"/>
    </source>
</evidence>
<accession>A0A5B9PDU2</accession>
<evidence type="ECO:0000256" key="6">
    <source>
        <dbReference type="ARBA" id="ARBA00022840"/>
    </source>
</evidence>
<dbReference type="SMART" id="SM00387">
    <property type="entry name" value="HATPase_c"/>
    <property type="match status" value="1"/>
</dbReference>
<dbReference type="AlphaFoldDB" id="A0A5B9PDU2"/>
<evidence type="ECO:0000256" key="2">
    <source>
        <dbReference type="ARBA" id="ARBA00012438"/>
    </source>
</evidence>
<dbReference type="SUPFAM" id="SSF55781">
    <property type="entry name" value="GAF domain-like"/>
    <property type="match status" value="1"/>
</dbReference>
<proteinExistence type="predicted"/>
<dbReference type="PROSITE" id="PS50109">
    <property type="entry name" value="HIS_KIN"/>
    <property type="match status" value="1"/>
</dbReference>
<dbReference type="EC" id="2.7.13.3" evidence="2"/>
<dbReference type="SUPFAM" id="SSF55874">
    <property type="entry name" value="ATPase domain of HSP90 chaperone/DNA topoisomerase II/histidine kinase"/>
    <property type="match status" value="1"/>
</dbReference>
<dbReference type="InterPro" id="IPR004358">
    <property type="entry name" value="Sig_transdc_His_kin-like_C"/>
</dbReference>
<evidence type="ECO:0000256" key="1">
    <source>
        <dbReference type="ARBA" id="ARBA00000085"/>
    </source>
</evidence>
<feature type="coiled-coil region" evidence="8">
    <location>
        <begin position="210"/>
        <end position="240"/>
    </location>
</feature>
<evidence type="ECO:0000256" key="4">
    <source>
        <dbReference type="ARBA" id="ARBA00022741"/>
    </source>
</evidence>
<dbReference type="InterPro" id="IPR003594">
    <property type="entry name" value="HATPase_dom"/>
</dbReference>
<keyword evidence="5" id="KW-0418">Kinase</keyword>
<gene>
    <name evidence="10" type="primary">fixL_2</name>
    <name evidence="10" type="ORF">MFFC18_09660</name>
</gene>
<dbReference type="STRING" id="980251.GCA_001642875_01974"/>
<dbReference type="Pfam" id="PF02518">
    <property type="entry name" value="HATPase_c"/>
    <property type="match status" value="1"/>
</dbReference>
<dbReference type="InterPro" id="IPR036890">
    <property type="entry name" value="HATPase_C_sf"/>
</dbReference>
<dbReference type="PANTHER" id="PTHR43065">
    <property type="entry name" value="SENSOR HISTIDINE KINASE"/>
    <property type="match status" value="1"/>
</dbReference>
<dbReference type="Pfam" id="PF13185">
    <property type="entry name" value="GAF_2"/>
    <property type="match status" value="1"/>
</dbReference>
<dbReference type="InterPro" id="IPR029016">
    <property type="entry name" value="GAF-like_dom_sf"/>
</dbReference>
<protein>
    <recommendedName>
        <fullName evidence="2">histidine kinase</fullName>
        <ecNumber evidence="2">2.7.13.3</ecNumber>
    </recommendedName>
</protein>
<keyword evidence="4" id="KW-0547">Nucleotide-binding</keyword>
<dbReference type="RefSeq" id="WP_075081865.1">
    <property type="nucleotide sequence ID" value="NZ_CP042912.1"/>
</dbReference>
<evidence type="ECO:0000313" key="11">
    <source>
        <dbReference type="Proteomes" id="UP000322214"/>
    </source>
</evidence>
<keyword evidence="6" id="KW-0067">ATP-binding</keyword>
<reference evidence="10 11" key="1">
    <citation type="submission" date="2019-08" db="EMBL/GenBank/DDBJ databases">
        <title>Deep-cultivation of Planctomycetes and their phenomic and genomic characterization uncovers novel biology.</title>
        <authorList>
            <person name="Wiegand S."/>
            <person name="Jogler M."/>
            <person name="Boedeker C."/>
            <person name="Pinto D."/>
            <person name="Vollmers J."/>
            <person name="Rivas-Marin E."/>
            <person name="Kohn T."/>
            <person name="Peeters S.H."/>
            <person name="Heuer A."/>
            <person name="Rast P."/>
            <person name="Oberbeckmann S."/>
            <person name="Bunk B."/>
            <person name="Jeske O."/>
            <person name="Meyerdierks A."/>
            <person name="Storesund J.E."/>
            <person name="Kallscheuer N."/>
            <person name="Luecker S."/>
            <person name="Lage O.M."/>
            <person name="Pohl T."/>
            <person name="Merkel B.J."/>
            <person name="Hornburger P."/>
            <person name="Mueller R.-W."/>
            <person name="Bruemmer F."/>
            <person name="Labrenz M."/>
            <person name="Spormann A.M."/>
            <person name="Op den Camp H."/>
            <person name="Overmann J."/>
            <person name="Amann R."/>
            <person name="Jetten M.S.M."/>
            <person name="Mascher T."/>
            <person name="Medema M.H."/>
            <person name="Devos D.P."/>
            <person name="Kaster A.-K."/>
            <person name="Ovreas L."/>
            <person name="Rohde M."/>
            <person name="Galperin M.Y."/>
            <person name="Jogler C."/>
        </authorList>
    </citation>
    <scope>NUCLEOTIDE SEQUENCE [LARGE SCALE GENOMIC DNA]</scope>
    <source>
        <strain evidence="10 11">FC18</strain>
    </source>
</reference>
<dbReference type="PRINTS" id="PR00344">
    <property type="entry name" value="BCTRLSENSOR"/>
</dbReference>
<evidence type="ECO:0000256" key="7">
    <source>
        <dbReference type="ARBA" id="ARBA00023012"/>
    </source>
</evidence>
<evidence type="ECO:0000313" key="10">
    <source>
        <dbReference type="EMBL" id="QEG21113.1"/>
    </source>
</evidence>
<dbReference type="GO" id="GO:0004673">
    <property type="term" value="F:protein histidine kinase activity"/>
    <property type="evidence" value="ECO:0007669"/>
    <property type="project" value="UniProtKB-EC"/>
</dbReference>
<dbReference type="PANTHER" id="PTHR43065:SF46">
    <property type="entry name" value="C4-DICARBOXYLATE TRANSPORT SENSOR PROTEIN DCTB"/>
    <property type="match status" value="1"/>
</dbReference>
<comment type="catalytic activity">
    <reaction evidence="1">
        <text>ATP + protein L-histidine = ADP + protein N-phospho-L-histidine.</text>
        <dbReference type="EC" id="2.7.13.3"/>
    </reaction>
</comment>
<keyword evidence="7" id="KW-0902">Two-component regulatory system</keyword>
<evidence type="ECO:0000256" key="8">
    <source>
        <dbReference type="SAM" id="Coils"/>
    </source>
</evidence>
<sequence length="518" mass="58038">MNSNSRDVDRTVHCPEEADTVESGESNSEKLIDRIEKLTALVQANERNEQIQRAVFKIARTSTTAETMDAFYRSIHEIVAELTSIDAIIIALFHRDEGCMSFPYYVDNFDDEQQGDESPLNNREKIPVEKCKDMLCWKVITSNEVIRYQARNNRGLVPFGKHSEDWVGIPLRLDGQPIGVFSIQSYQAGFEYREEEINLMVFISQHIASALQHLRDRESLRQSNEKLKREIEERELISQRMVELSHQAGKAEIATGILHNIGNVLNSINVSAGLAEETLRTSRVGSLKNAANLLNHQENLGEFFTNDKRGRAFPKFLGELSEVLHAERAKMKSELSMLSSHLEHVKVVVSMQQAYAGLSGLQECVSIPELLSDAELLISSSLTRHQVEVIREFEPMPEVMLEKQKLLQVIVNLLKNAKDSMTLGRAHGRKLIIRVSLAADNMLQIQFTDNGEGIAAENLTNIFSHGFTTKNDGHGFGLHSCANAMKEMDGEIFARSSGSGTGATFTLRLPCIPADSQE</sequence>
<keyword evidence="11" id="KW-1185">Reference proteome</keyword>
<dbReference type="GO" id="GO:0005524">
    <property type="term" value="F:ATP binding"/>
    <property type="evidence" value="ECO:0007669"/>
    <property type="project" value="UniProtKB-KW"/>
</dbReference>
<keyword evidence="8" id="KW-0175">Coiled coil</keyword>
<dbReference type="EMBL" id="CP042912">
    <property type="protein sequence ID" value="QEG21113.1"/>
    <property type="molecule type" value="Genomic_DNA"/>
</dbReference>
<evidence type="ECO:0000256" key="5">
    <source>
        <dbReference type="ARBA" id="ARBA00022777"/>
    </source>
</evidence>
<dbReference type="SMART" id="SM00065">
    <property type="entry name" value="GAF"/>
    <property type="match status" value="1"/>
</dbReference>
<dbReference type="InterPro" id="IPR005467">
    <property type="entry name" value="His_kinase_dom"/>
</dbReference>
<keyword evidence="3 10" id="KW-0808">Transferase</keyword>
<dbReference type="InterPro" id="IPR003018">
    <property type="entry name" value="GAF"/>
</dbReference>